<keyword evidence="3" id="KW-0963">Cytoplasm</keyword>
<evidence type="ECO:0000256" key="6">
    <source>
        <dbReference type="ARBA" id="ARBA00022776"/>
    </source>
</evidence>
<dbReference type="EMBL" id="CALNXI010001243">
    <property type="protein sequence ID" value="CAH3161629.1"/>
    <property type="molecule type" value="Genomic_DNA"/>
</dbReference>
<evidence type="ECO:0000256" key="9">
    <source>
        <dbReference type="ARBA" id="ARBA00023306"/>
    </source>
</evidence>
<keyword evidence="9" id="KW-0131">Cell cycle</keyword>
<dbReference type="Pfam" id="PF25762">
    <property type="entry name" value="HAUS1"/>
    <property type="match status" value="1"/>
</dbReference>
<feature type="non-terminal residue" evidence="11">
    <location>
        <position position="1"/>
    </location>
</feature>
<keyword evidence="6" id="KW-0498">Mitosis</keyword>
<gene>
    <name evidence="11" type="ORF">PEVE_00004010</name>
</gene>
<accession>A0ABN8QC30</accession>
<dbReference type="PANTHER" id="PTHR31570">
    <property type="entry name" value="HAUS AUGMIN-LIKE COMPLEX SUBUNIT 1"/>
    <property type="match status" value="1"/>
</dbReference>
<evidence type="ECO:0008006" key="13">
    <source>
        <dbReference type="Google" id="ProtNLM"/>
    </source>
</evidence>
<keyword evidence="4" id="KW-0132">Cell division</keyword>
<evidence type="ECO:0000256" key="8">
    <source>
        <dbReference type="ARBA" id="ARBA00023212"/>
    </source>
</evidence>
<keyword evidence="7 10" id="KW-0175">Coiled coil</keyword>
<organism evidence="11 12">
    <name type="scientific">Porites evermanni</name>
    <dbReference type="NCBI Taxonomy" id="104178"/>
    <lineage>
        <taxon>Eukaryota</taxon>
        <taxon>Metazoa</taxon>
        <taxon>Cnidaria</taxon>
        <taxon>Anthozoa</taxon>
        <taxon>Hexacorallia</taxon>
        <taxon>Scleractinia</taxon>
        <taxon>Fungiina</taxon>
        <taxon>Poritidae</taxon>
        <taxon>Porites</taxon>
    </lineage>
</organism>
<sequence length="268" mass="30049">QVFAWLQEVFGEDPIPQFEINSFTLGVLEQLAIRNQEQNKHAVLITKDSIQKTSEYAAEVERLNRITEQVGLPVSTMSQSGRTSLKTLASVALLLGTKNCSTSSLLLGIAEQSQALSATVDANTEEKHLLSRLLIKTKKAQAKVSDLQRSLDGLEDQVALQAPKLQRNAQETEFVKLKCKEYEKINKELEGYQSKVPLDSSIFHNSLVKKAEDVRVTKEKMKPIKAKLDGYNSLPPDIYQAKVKVEEAKMQLELLERQLSMSIDTLHL</sequence>
<comment type="subcellular location">
    <subcellularLocation>
        <location evidence="1">Cytoplasm</location>
        <location evidence="1">Cytoskeleton</location>
        <location evidence="1">Spindle</location>
    </subcellularLocation>
</comment>
<dbReference type="InterPro" id="IPR026243">
    <property type="entry name" value="HAUS1"/>
</dbReference>
<keyword evidence="8" id="KW-0206">Cytoskeleton</keyword>
<proteinExistence type="inferred from homology"/>
<feature type="coiled-coil region" evidence="10">
    <location>
        <begin position="238"/>
        <end position="265"/>
    </location>
</feature>
<evidence type="ECO:0000256" key="7">
    <source>
        <dbReference type="ARBA" id="ARBA00023054"/>
    </source>
</evidence>
<evidence type="ECO:0000313" key="11">
    <source>
        <dbReference type="EMBL" id="CAH3161629.1"/>
    </source>
</evidence>
<evidence type="ECO:0000256" key="5">
    <source>
        <dbReference type="ARBA" id="ARBA00022701"/>
    </source>
</evidence>
<evidence type="ECO:0000256" key="1">
    <source>
        <dbReference type="ARBA" id="ARBA00004186"/>
    </source>
</evidence>
<keyword evidence="12" id="KW-1185">Reference proteome</keyword>
<keyword evidence="5" id="KW-0493">Microtubule</keyword>
<dbReference type="PANTHER" id="PTHR31570:SF1">
    <property type="entry name" value="HAUS AUGMIN-LIKE COMPLEX SUBUNIT 1"/>
    <property type="match status" value="1"/>
</dbReference>
<evidence type="ECO:0000256" key="10">
    <source>
        <dbReference type="SAM" id="Coils"/>
    </source>
</evidence>
<dbReference type="Proteomes" id="UP001159427">
    <property type="component" value="Unassembled WGS sequence"/>
</dbReference>
<evidence type="ECO:0000256" key="2">
    <source>
        <dbReference type="ARBA" id="ARBA00005479"/>
    </source>
</evidence>
<name>A0ABN8QC30_9CNID</name>
<evidence type="ECO:0000313" key="12">
    <source>
        <dbReference type="Proteomes" id="UP001159427"/>
    </source>
</evidence>
<comment type="caution">
    <text evidence="11">The sequence shown here is derived from an EMBL/GenBank/DDBJ whole genome shotgun (WGS) entry which is preliminary data.</text>
</comment>
<reference evidence="11 12" key="1">
    <citation type="submission" date="2022-05" db="EMBL/GenBank/DDBJ databases">
        <authorList>
            <consortium name="Genoscope - CEA"/>
            <person name="William W."/>
        </authorList>
    </citation>
    <scope>NUCLEOTIDE SEQUENCE [LARGE SCALE GENOMIC DNA]</scope>
</reference>
<evidence type="ECO:0000256" key="3">
    <source>
        <dbReference type="ARBA" id="ARBA00022490"/>
    </source>
</evidence>
<comment type="similarity">
    <text evidence="2">Belongs to the HAUS1 family.</text>
</comment>
<dbReference type="PRINTS" id="PR02087">
    <property type="entry name" value="HAUSAUGMINL1"/>
</dbReference>
<evidence type="ECO:0000256" key="4">
    <source>
        <dbReference type="ARBA" id="ARBA00022618"/>
    </source>
</evidence>
<protein>
    <recommendedName>
        <fullName evidence="13">HAUS augmin-like complex subunit 1</fullName>
    </recommendedName>
</protein>